<dbReference type="Gene3D" id="2.60.120.10">
    <property type="entry name" value="Jelly Rolls"/>
    <property type="match status" value="1"/>
</dbReference>
<proteinExistence type="predicted"/>
<dbReference type="InterPro" id="IPR014710">
    <property type="entry name" value="RmlC-like_jellyroll"/>
</dbReference>
<dbReference type="AlphaFoldDB" id="A0A6M4H120"/>
<organism evidence="6 7">
    <name type="scientific">Usitatibacter rugosus</name>
    <dbReference type="NCBI Taxonomy" id="2732067"/>
    <lineage>
        <taxon>Bacteria</taxon>
        <taxon>Pseudomonadati</taxon>
        <taxon>Pseudomonadota</taxon>
        <taxon>Betaproteobacteria</taxon>
        <taxon>Nitrosomonadales</taxon>
        <taxon>Usitatibacteraceae</taxon>
        <taxon>Usitatibacter</taxon>
    </lineage>
</organism>
<evidence type="ECO:0000259" key="4">
    <source>
        <dbReference type="PROSITE" id="PS50042"/>
    </source>
</evidence>
<dbReference type="PROSITE" id="PS51063">
    <property type="entry name" value="HTH_CRP_2"/>
    <property type="match status" value="1"/>
</dbReference>
<name>A0A6M4H120_9PROT</name>
<dbReference type="PANTHER" id="PTHR24567:SF74">
    <property type="entry name" value="HTH-TYPE TRANSCRIPTIONAL REGULATOR ARCR"/>
    <property type="match status" value="1"/>
</dbReference>
<dbReference type="InterPro" id="IPR012318">
    <property type="entry name" value="HTH_CRP"/>
</dbReference>
<dbReference type="PANTHER" id="PTHR24567">
    <property type="entry name" value="CRP FAMILY TRANSCRIPTIONAL REGULATORY PROTEIN"/>
    <property type="match status" value="1"/>
</dbReference>
<evidence type="ECO:0000256" key="2">
    <source>
        <dbReference type="ARBA" id="ARBA00023125"/>
    </source>
</evidence>
<dbReference type="InterPro" id="IPR018490">
    <property type="entry name" value="cNMP-bd_dom_sf"/>
</dbReference>
<dbReference type="SMART" id="SM00419">
    <property type="entry name" value="HTH_CRP"/>
    <property type="match status" value="1"/>
</dbReference>
<dbReference type="GO" id="GO:0003700">
    <property type="term" value="F:DNA-binding transcription factor activity"/>
    <property type="evidence" value="ECO:0007669"/>
    <property type="project" value="TreeGrafter"/>
</dbReference>
<dbReference type="KEGG" id="uru:DSM104443_04291"/>
<protein>
    <submittedName>
        <fullName evidence="6">cAMP-activated global transcriptional regulator CRP</fullName>
    </submittedName>
</protein>
<keyword evidence="7" id="KW-1185">Reference proteome</keyword>
<evidence type="ECO:0000313" key="6">
    <source>
        <dbReference type="EMBL" id="QJR13196.1"/>
    </source>
</evidence>
<evidence type="ECO:0000259" key="5">
    <source>
        <dbReference type="PROSITE" id="PS51063"/>
    </source>
</evidence>
<dbReference type="Proteomes" id="UP000501534">
    <property type="component" value="Chromosome"/>
</dbReference>
<dbReference type="SMART" id="SM00100">
    <property type="entry name" value="cNMP"/>
    <property type="match status" value="1"/>
</dbReference>
<reference evidence="6 7" key="1">
    <citation type="submission" date="2020-04" db="EMBL/GenBank/DDBJ databases">
        <title>Usitatibacter rugosus gen. nov., sp. nov. and Usitatibacter palustris sp. nov., novel members of Usitatibacteraceae fam. nov. within the order Nitrosomonadales isolated from soil.</title>
        <authorList>
            <person name="Huber K.J."/>
            <person name="Neumann-Schaal M."/>
            <person name="Geppert A."/>
            <person name="Luckner M."/>
            <person name="Wanner G."/>
            <person name="Overmann J."/>
        </authorList>
    </citation>
    <scope>NUCLEOTIDE SEQUENCE [LARGE SCALE GENOMIC DNA]</scope>
    <source>
        <strain evidence="6 7">0125_3</strain>
    </source>
</reference>
<keyword evidence="2" id="KW-0238">DNA-binding</keyword>
<dbReference type="InterPro" id="IPR036388">
    <property type="entry name" value="WH-like_DNA-bd_sf"/>
</dbReference>
<dbReference type="PROSITE" id="PS50042">
    <property type="entry name" value="CNMP_BINDING_3"/>
    <property type="match status" value="1"/>
</dbReference>
<feature type="domain" description="HTH crp-type" evidence="5">
    <location>
        <begin position="143"/>
        <end position="213"/>
    </location>
</feature>
<dbReference type="InterPro" id="IPR036390">
    <property type="entry name" value="WH_DNA-bd_sf"/>
</dbReference>
<dbReference type="InterPro" id="IPR050397">
    <property type="entry name" value="Env_Response_Regulators"/>
</dbReference>
<dbReference type="InterPro" id="IPR000595">
    <property type="entry name" value="cNMP-bd_dom"/>
</dbReference>
<accession>A0A6M4H120</accession>
<gene>
    <name evidence="6" type="primary">crp_2</name>
    <name evidence="6" type="ORF">DSM104443_04291</name>
</gene>
<feature type="domain" description="Cyclic nucleotide-binding" evidence="4">
    <location>
        <begin position="10"/>
        <end position="129"/>
    </location>
</feature>
<dbReference type="RefSeq" id="WP_171096057.1">
    <property type="nucleotide sequence ID" value="NZ_CP053069.1"/>
</dbReference>
<dbReference type="Pfam" id="PF00027">
    <property type="entry name" value="cNMP_binding"/>
    <property type="match status" value="1"/>
</dbReference>
<dbReference type="CDD" id="cd00038">
    <property type="entry name" value="CAP_ED"/>
    <property type="match status" value="1"/>
</dbReference>
<evidence type="ECO:0000256" key="1">
    <source>
        <dbReference type="ARBA" id="ARBA00023015"/>
    </source>
</evidence>
<sequence length="217" mass="23961">MQGDAPSPAQLSAIEDAFVKKLASLGRLRTYPKNTVFITEGDQSDSVFVVISGKVKVFVADTEGHEMILDTHGPGEYVGEMAMDGNPRSASCMTLEPTTFSVVARDPIREAIRANPDFALDMIAKVIDRARLATDNVKHLALLDVYGRVARLLLNMAVEQPDGKLMIPEKLTQQEIAERVGASRDMVSRIFRDLSQGGYITVENRFITINKKPPARW</sequence>
<dbReference type="GO" id="GO:0003677">
    <property type="term" value="F:DNA binding"/>
    <property type="evidence" value="ECO:0007669"/>
    <property type="project" value="UniProtKB-KW"/>
</dbReference>
<dbReference type="SUPFAM" id="SSF46785">
    <property type="entry name" value="Winged helix' DNA-binding domain"/>
    <property type="match status" value="1"/>
</dbReference>
<keyword evidence="3" id="KW-0804">Transcription</keyword>
<dbReference type="SUPFAM" id="SSF51206">
    <property type="entry name" value="cAMP-binding domain-like"/>
    <property type="match status" value="1"/>
</dbReference>
<evidence type="ECO:0000256" key="3">
    <source>
        <dbReference type="ARBA" id="ARBA00023163"/>
    </source>
</evidence>
<dbReference type="Gene3D" id="1.10.10.10">
    <property type="entry name" value="Winged helix-like DNA-binding domain superfamily/Winged helix DNA-binding domain"/>
    <property type="match status" value="1"/>
</dbReference>
<keyword evidence="1" id="KW-0805">Transcription regulation</keyword>
<dbReference type="GO" id="GO:0005829">
    <property type="term" value="C:cytosol"/>
    <property type="evidence" value="ECO:0007669"/>
    <property type="project" value="TreeGrafter"/>
</dbReference>
<dbReference type="CDD" id="cd00092">
    <property type="entry name" value="HTH_CRP"/>
    <property type="match status" value="1"/>
</dbReference>
<dbReference type="Pfam" id="PF13545">
    <property type="entry name" value="HTH_Crp_2"/>
    <property type="match status" value="1"/>
</dbReference>
<dbReference type="EMBL" id="CP053069">
    <property type="protein sequence ID" value="QJR13196.1"/>
    <property type="molecule type" value="Genomic_DNA"/>
</dbReference>
<evidence type="ECO:0000313" key="7">
    <source>
        <dbReference type="Proteomes" id="UP000501534"/>
    </source>
</evidence>